<dbReference type="InterPro" id="IPR013113">
    <property type="entry name" value="SIP_FAD-bd"/>
</dbReference>
<dbReference type="InterPro" id="IPR017927">
    <property type="entry name" value="FAD-bd_FR_type"/>
</dbReference>
<dbReference type="InterPro" id="IPR039261">
    <property type="entry name" value="FNR_nucleotide-bd"/>
</dbReference>
<dbReference type="AlphaFoldDB" id="A0A917F8V9"/>
<dbReference type="PANTHER" id="PTHR30157:SF0">
    <property type="entry name" value="NADPH-DEPENDENT FERRIC-CHELATE REDUCTASE"/>
    <property type="match status" value="1"/>
</dbReference>
<dbReference type="Gene3D" id="3.40.50.80">
    <property type="entry name" value="Nucleotide-binding domain of ferredoxin-NADP reductase (FNR) module"/>
    <property type="match status" value="1"/>
</dbReference>
<protein>
    <submittedName>
        <fullName evidence="3">Siderophore-interacting protein</fullName>
    </submittedName>
</protein>
<organism evidence="3 4">
    <name type="scientific">Azorhizobium oxalatiphilum</name>
    <dbReference type="NCBI Taxonomy" id="980631"/>
    <lineage>
        <taxon>Bacteria</taxon>
        <taxon>Pseudomonadati</taxon>
        <taxon>Pseudomonadota</taxon>
        <taxon>Alphaproteobacteria</taxon>
        <taxon>Hyphomicrobiales</taxon>
        <taxon>Xanthobacteraceae</taxon>
        <taxon>Azorhizobium</taxon>
    </lineage>
</organism>
<evidence type="ECO:0000313" key="4">
    <source>
        <dbReference type="Proteomes" id="UP000606044"/>
    </source>
</evidence>
<dbReference type="PANTHER" id="PTHR30157">
    <property type="entry name" value="FERRIC REDUCTASE, NADPH-DEPENDENT"/>
    <property type="match status" value="1"/>
</dbReference>
<dbReference type="EMBL" id="BMCT01000001">
    <property type="protein sequence ID" value="GGF54096.1"/>
    <property type="molecule type" value="Genomic_DNA"/>
</dbReference>
<dbReference type="PROSITE" id="PS51384">
    <property type="entry name" value="FAD_FR"/>
    <property type="match status" value="1"/>
</dbReference>
<sequence>MEQQVSQRATFHEAAVIARRLLTPGMVRLTFSGLDAFRSTGIGDEYIRLFFRDPDTGTLPLPAIDADGRWTFPEEGPPVRYSTYTVRRFDAAACEMDVDFVVHEGGIASSWAQAAEPGDTIVINNPRGLYQPPEGHRWQVLLADATGLPALARLIEQTPAHVASRVVVEVADAAHVQALPAHPRLSVSTVHGRGNGVCASCLEEAFALLPLPEGTGYVWMAGEQAAARRLRQSVKTMPALGSARSKVVAYWIAHDGEGEAPAPVAALGEHLRAELAADWAHLLADG</sequence>
<proteinExistence type="inferred from homology"/>
<dbReference type="InterPro" id="IPR017938">
    <property type="entry name" value="Riboflavin_synthase-like_b-brl"/>
</dbReference>
<comment type="caution">
    <text evidence="3">The sequence shown here is derived from an EMBL/GenBank/DDBJ whole genome shotgun (WGS) entry which is preliminary data.</text>
</comment>
<dbReference type="RefSeq" id="WP_188576279.1">
    <property type="nucleotide sequence ID" value="NZ_BMCT01000001.1"/>
</dbReference>
<evidence type="ECO:0000256" key="1">
    <source>
        <dbReference type="ARBA" id="ARBA00035644"/>
    </source>
</evidence>
<dbReference type="InterPro" id="IPR039374">
    <property type="entry name" value="SIP_fam"/>
</dbReference>
<dbReference type="Pfam" id="PF04954">
    <property type="entry name" value="SIP"/>
    <property type="match status" value="1"/>
</dbReference>
<evidence type="ECO:0000313" key="3">
    <source>
        <dbReference type="EMBL" id="GGF54096.1"/>
    </source>
</evidence>
<gene>
    <name evidence="3" type="primary">mxcB</name>
    <name evidence="3" type="ORF">GCM10007301_11970</name>
</gene>
<dbReference type="Gene3D" id="2.40.30.10">
    <property type="entry name" value="Translation factors"/>
    <property type="match status" value="1"/>
</dbReference>
<dbReference type="CDD" id="cd06193">
    <property type="entry name" value="siderophore_interacting"/>
    <property type="match status" value="1"/>
</dbReference>
<feature type="domain" description="FAD-binding FR-type" evidence="2">
    <location>
        <begin position="9"/>
        <end position="133"/>
    </location>
</feature>
<reference evidence="3" key="1">
    <citation type="journal article" date="2014" name="Int. J. Syst. Evol. Microbiol.">
        <title>Complete genome sequence of Corynebacterium casei LMG S-19264T (=DSM 44701T), isolated from a smear-ripened cheese.</title>
        <authorList>
            <consortium name="US DOE Joint Genome Institute (JGI-PGF)"/>
            <person name="Walter F."/>
            <person name="Albersmeier A."/>
            <person name="Kalinowski J."/>
            <person name="Ruckert C."/>
        </authorList>
    </citation>
    <scope>NUCLEOTIDE SEQUENCE</scope>
    <source>
        <strain evidence="3">CCM 7897</strain>
    </source>
</reference>
<accession>A0A917F8V9</accession>
<keyword evidence="4" id="KW-1185">Reference proteome</keyword>
<dbReference type="GO" id="GO:0016491">
    <property type="term" value="F:oxidoreductase activity"/>
    <property type="evidence" value="ECO:0007669"/>
    <property type="project" value="InterPro"/>
</dbReference>
<dbReference type="Proteomes" id="UP000606044">
    <property type="component" value="Unassembled WGS sequence"/>
</dbReference>
<dbReference type="Pfam" id="PF08021">
    <property type="entry name" value="FAD_binding_9"/>
    <property type="match status" value="1"/>
</dbReference>
<dbReference type="SUPFAM" id="SSF63380">
    <property type="entry name" value="Riboflavin synthase domain-like"/>
    <property type="match status" value="1"/>
</dbReference>
<name>A0A917F8V9_9HYPH</name>
<dbReference type="InterPro" id="IPR007037">
    <property type="entry name" value="SIP_rossman_dom"/>
</dbReference>
<comment type="similarity">
    <text evidence="1">Belongs to the SIP oxidoreductase family.</text>
</comment>
<reference evidence="3" key="2">
    <citation type="submission" date="2020-09" db="EMBL/GenBank/DDBJ databases">
        <authorList>
            <person name="Sun Q."/>
            <person name="Sedlacek I."/>
        </authorList>
    </citation>
    <scope>NUCLEOTIDE SEQUENCE</scope>
    <source>
        <strain evidence="3">CCM 7897</strain>
    </source>
</reference>
<evidence type="ECO:0000259" key="2">
    <source>
        <dbReference type="PROSITE" id="PS51384"/>
    </source>
</evidence>